<protein>
    <submittedName>
        <fullName evidence="1">Uncharacterized protein</fullName>
    </submittedName>
</protein>
<proteinExistence type="predicted"/>
<accession>A0A0A9E0R7</accession>
<reference evidence="1" key="1">
    <citation type="submission" date="2014-09" db="EMBL/GenBank/DDBJ databases">
        <authorList>
            <person name="Magalhaes I.L.F."/>
            <person name="Oliveira U."/>
            <person name="Santos F.R."/>
            <person name="Vidigal T.H.D.A."/>
            <person name="Brescovit A.D."/>
            <person name="Santos A.J."/>
        </authorList>
    </citation>
    <scope>NUCLEOTIDE SEQUENCE</scope>
    <source>
        <tissue evidence="1">Shoot tissue taken approximately 20 cm above the soil surface</tissue>
    </source>
</reference>
<reference evidence="1" key="2">
    <citation type="journal article" date="2015" name="Data Brief">
        <title>Shoot transcriptome of the giant reed, Arundo donax.</title>
        <authorList>
            <person name="Barrero R.A."/>
            <person name="Guerrero F.D."/>
            <person name="Moolhuijzen P."/>
            <person name="Goolsby J.A."/>
            <person name="Tidwell J."/>
            <person name="Bellgard S.E."/>
            <person name="Bellgard M.I."/>
        </authorList>
    </citation>
    <scope>NUCLEOTIDE SEQUENCE</scope>
    <source>
        <tissue evidence="1">Shoot tissue taken approximately 20 cm above the soil surface</tissue>
    </source>
</reference>
<dbReference type="EMBL" id="GBRH01205317">
    <property type="protein sequence ID" value="JAD92578.1"/>
    <property type="molecule type" value="Transcribed_RNA"/>
</dbReference>
<sequence>MCNQMSKKSIWRSYLCYAATHIIKPLKLLFVTFIGW</sequence>
<organism evidence="1">
    <name type="scientific">Arundo donax</name>
    <name type="common">Giant reed</name>
    <name type="synonym">Donax arundinaceus</name>
    <dbReference type="NCBI Taxonomy" id="35708"/>
    <lineage>
        <taxon>Eukaryota</taxon>
        <taxon>Viridiplantae</taxon>
        <taxon>Streptophyta</taxon>
        <taxon>Embryophyta</taxon>
        <taxon>Tracheophyta</taxon>
        <taxon>Spermatophyta</taxon>
        <taxon>Magnoliopsida</taxon>
        <taxon>Liliopsida</taxon>
        <taxon>Poales</taxon>
        <taxon>Poaceae</taxon>
        <taxon>PACMAD clade</taxon>
        <taxon>Arundinoideae</taxon>
        <taxon>Arundineae</taxon>
        <taxon>Arundo</taxon>
    </lineage>
</organism>
<evidence type="ECO:0000313" key="1">
    <source>
        <dbReference type="EMBL" id="JAD92578.1"/>
    </source>
</evidence>
<name>A0A0A9E0R7_ARUDO</name>
<dbReference type="AlphaFoldDB" id="A0A0A9E0R7"/>